<gene>
    <name evidence="1" type="ORF">METZ01_LOCUS265273</name>
</gene>
<name>A0A382JL39_9ZZZZ</name>
<protein>
    <submittedName>
        <fullName evidence="1">Uncharacterized protein</fullName>
    </submittedName>
</protein>
<accession>A0A382JL39</accession>
<proteinExistence type="predicted"/>
<evidence type="ECO:0000313" key="1">
    <source>
        <dbReference type="EMBL" id="SVC12419.1"/>
    </source>
</evidence>
<sequence>MVSYFIQTRRYQKSTQNFRNKRRRLSDVIKDLRNHYEENKVERVSREQYPIAGKVRPIILQNRFNALVLKLEDKLSNQEILTHKDNYIRASDTRTAKGRSQNEGRVINELIGGNAKKNSFGAKQILLSVCDGYFVMHPTKNYL</sequence>
<reference evidence="1" key="1">
    <citation type="submission" date="2018-05" db="EMBL/GenBank/DDBJ databases">
        <authorList>
            <person name="Lanie J.A."/>
            <person name="Ng W.-L."/>
            <person name="Kazmierczak K.M."/>
            <person name="Andrzejewski T.M."/>
            <person name="Davidsen T.M."/>
            <person name="Wayne K.J."/>
            <person name="Tettelin H."/>
            <person name="Glass J.I."/>
            <person name="Rusch D."/>
            <person name="Podicherti R."/>
            <person name="Tsui H.-C.T."/>
            <person name="Winkler M.E."/>
        </authorList>
    </citation>
    <scope>NUCLEOTIDE SEQUENCE</scope>
</reference>
<dbReference type="AlphaFoldDB" id="A0A382JL39"/>
<organism evidence="1">
    <name type="scientific">marine metagenome</name>
    <dbReference type="NCBI Taxonomy" id="408172"/>
    <lineage>
        <taxon>unclassified sequences</taxon>
        <taxon>metagenomes</taxon>
        <taxon>ecological metagenomes</taxon>
    </lineage>
</organism>
<dbReference type="EMBL" id="UINC01074832">
    <property type="protein sequence ID" value="SVC12419.1"/>
    <property type="molecule type" value="Genomic_DNA"/>
</dbReference>